<reference evidence="1 2" key="1">
    <citation type="submission" date="2021-03" db="EMBL/GenBank/DDBJ databases">
        <title>Metabolic Capacity of the Antarctic Cyanobacterium Phormidium pseudopriestleyi that Sustains Oxygenic Photosynthesis in the Presence of Hydrogen Sulfide.</title>
        <authorList>
            <person name="Lumian J.E."/>
            <person name="Jungblut A.D."/>
            <person name="Dillon M.L."/>
            <person name="Hawes I."/>
            <person name="Doran P.T."/>
            <person name="Mackey T.J."/>
            <person name="Dick G.J."/>
            <person name="Grettenberger C.L."/>
            <person name="Sumner D.Y."/>
        </authorList>
    </citation>
    <scope>NUCLEOTIDE SEQUENCE [LARGE SCALE GENOMIC DNA]</scope>
    <source>
        <strain evidence="1 2">FRX01</strain>
    </source>
</reference>
<accession>A0ABS3FRS6</accession>
<name>A0ABS3FRS6_9CYAN</name>
<comment type="caution">
    <text evidence="1">The sequence shown here is derived from an EMBL/GenBank/DDBJ whole genome shotgun (WGS) entry which is preliminary data.</text>
</comment>
<dbReference type="Proteomes" id="UP000664844">
    <property type="component" value="Unassembled WGS sequence"/>
</dbReference>
<dbReference type="Gene3D" id="3.30.1460.10">
    <property type="match status" value="1"/>
</dbReference>
<dbReference type="EMBL" id="JAFLQW010000305">
    <property type="protein sequence ID" value="MBO0349704.1"/>
    <property type="molecule type" value="Genomic_DNA"/>
</dbReference>
<dbReference type="SUPFAM" id="SSF69635">
    <property type="entry name" value="Type III secretory system chaperone-like"/>
    <property type="match status" value="1"/>
</dbReference>
<dbReference type="CDD" id="cd17036">
    <property type="entry name" value="T3SC_YbjN-like_1"/>
    <property type="match status" value="1"/>
</dbReference>
<sequence length="158" mass="17790">MTTDLETQCTPIPSTEELLEESSEINLVEELETVIGSLAQDQKVMFALNESGHLWKFKYGSVEVFVQLSGTSDEDTLTVWSFVLQLPAKNEPELMRKLLEMNWLSTYEAHFGIVDERITVLCSRTVMDLNPSEISRCVTIVAAIADENDEPLLAEYGQ</sequence>
<proteinExistence type="predicted"/>
<dbReference type="Pfam" id="PF10722">
    <property type="entry name" value="YbjN"/>
    <property type="match status" value="1"/>
</dbReference>
<dbReference type="RefSeq" id="WP_207088212.1">
    <property type="nucleotide sequence ID" value="NZ_JAFLQW010000305.1"/>
</dbReference>
<dbReference type="InterPro" id="IPR019660">
    <property type="entry name" value="Put_sensory_transdc_reg_YbjN"/>
</dbReference>
<protein>
    <submittedName>
        <fullName evidence="1">YbjN domain-containing protein</fullName>
    </submittedName>
</protein>
<evidence type="ECO:0000313" key="2">
    <source>
        <dbReference type="Proteomes" id="UP000664844"/>
    </source>
</evidence>
<organism evidence="1 2">
    <name type="scientific">Phormidium pseudopriestleyi FRX01</name>
    <dbReference type="NCBI Taxonomy" id="1759528"/>
    <lineage>
        <taxon>Bacteria</taxon>
        <taxon>Bacillati</taxon>
        <taxon>Cyanobacteriota</taxon>
        <taxon>Cyanophyceae</taxon>
        <taxon>Oscillatoriophycideae</taxon>
        <taxon>Oscillatoriales</taxon>
        <taxon>Oscillatoriaceae</taxon>
        <taxon>Phormidium</taxon>
    </lineage>
</organism>
<gene>
    <name evidence="1" type="ORF">J0895_11405</name>
</gene>
<keyword evidence="2" id="KW-1185">Reference proteome</keyword>
<evidence type="ECO:0000313" key="1">
    <source>
        <dbReference type="EMBL" id="MBO0349704.1"/>
    </source>
</evidence>